<dbReference type="EMBL" id="LFYR01000691">
    <property type="protein sequence ID" value="KMZ71047.1"/>
    <property type="molecule type" value="Genomic_DNA"/>
</dbReference>
<dbReference type="PANTHER" id="PTHR47661">
    <property type="entry name" value="PHOSPHOGLUCAN PHOSPHATASE LSF1, CHLOROPLASTIC"/>
    <property type="match status" value="1"/>
</dbReference>
<feature type="region of interest" description="Disordered" evidence="1">
    <location>
        <begin position="1"/>
        <end position="20"/>
    </location>
</feature>
<evidence type="ECO:0000313" key="3">
    <source>
        <dbReference type="EMBL" id="KMZ71047.1"/>
    </source>
</evidence>
<dbReference type="OrthoDB" id="439127at2759"/>
<dbReference type="NCBIfam" id="NF047558">
    <property type="entry name" value="TPR_END_plus"/>
    <property type="match status" value="1"/>
</dbReference>
<feature type="domain" description="PDZ" evidence="2">
    <location>
        <begin position="74"/>
        <end position="128"/>
    </location>
</feature>
<dbReference type="InterPro" id="IPR036034">
    <property type="entry name" value="PDZ_sf"/>
</dbReference>
<evidence type="ECO:0000259" key="2">
    <source>
        <dbReference type="PROSITE" id="PS50106"/>
    </source>
</evidence>
<feature type="compositionally biased region" description="Low complexity" evidence="1">
    <location>
        <begin position="9"/>
        <end position="19"/>
    </location>
</feature>
<dbReference type="Proteomes" id="UP000036987">
    <property type="component" value="Unassembled WGS sequence"/>
</dbReference>
<accession>A0A0K9PS51</accession>
<protein>
    <submittedName>
        <fullName evidence="3">Protein containing PDZ domain, a K-box domain, and a TPR</fullName>
    </submittedName>
</protein>
<sequence length="328" mass="36184">MSITPAIGSNPSLCSSSSSVPRTCVVGGRPKIPKTQYSLHFPFSPFQNYTTNVSLIHLPKRPASVCRVGDDGVEAEVVEEYEAELDKPFGLKFAKGRDGGTYIDLIASGGSADISGKFEVGDKVIATSAVFGTDMWPAAEYGRTMYTIRQRIGPLLMKMRRGNGVIDDGSEPTEKEIIRAERNSGVISSRVREIQMQNYNRKIEKKQQRVNDLRQGLLLYKSGEYEAALERFESVIGSKPEPNEASVASYNVACCYSKLNQIQAALSALEDAMEAGYEDFKGIRNDPDLASMRASEEFLPLLNKYDESFINENAVNAIKSIFGIFNKN</sequence>
<dbReference type="AlphaFoldDB" id="A0A0K9PS51"/>
<evidence type="ECO:0000256" key="1">
    <source>
        <dbReference type="SAM" id="MobiDB-lite"/>
    </source>
</evidence>
<dbReference type="SUPFAM" id="SSF50156">
    <property type="entry name" value="PDZ domain-like"/>
    <property type="match status" value="1"/>
</dbReference>
<reference evidence="4" key="1">
    <citation type="journal article" date="2016" name="Nature">
        <title>The genome of the seagrass Zostera marina reveals angiosperm adaptation to the sea.</title>
        <authorList>
            <person name="Olsen J.L."/>
            <person name="Rouze P."/>
            <person name="Verhelst B."/>
            <person name="Lin Y.-C."/>
            <person name="Bayer T."/>
            <person name="Collen J."/>
            <person name="Dattolo E."/>
            <person name="De Paoli E."/>
            <person name="Dittami S."/>
            <person name="Maumus F."/>
            <person name="Michel G."/>
            <person name="Kersting A."/>
            <person name="Lauritano C."/>
            <person name="Lohaus R."/>
            <person name="Toepel M."/>
            <person name="Tonon T."/>
            <person name="Vanneste K."/>
            <person name="Amirebrahimi M."/>
            <person name="Brakel J."/>
            <person name="Bostroem C."/>
            <person name="Chovatia M."/>
            <person name="Grimwood J."/>
            <person name="Jenkins J.W."/>
            <person name="Jueterbock A."/>
            <person name="Mraz A."/>
            <person name="Stam W.T."/>
            <person name="Tice H."/>
            <person name="Bornberg-Bauer E."/>
            <person name="Green P.J."/>
            <person name="Pearson G.A."/>
            <person name="Procaccini G."/>
            <person name="Duarte C.M."/>
            <person name="Schmutz J."/>
            <person name="Reusch T.B.H."/>
            <person name="Van de Peer Y."/>
        </authorList>
    </citation>
    <scope>NUCLEOTIDE SEQUENCE [LARGE SCALE GENOMIC DNA]</scope>
    <source>
        <strain evidence="4">cv. Finnish</strain>
    </source>
</reference>
<gene>
    <name evidence="3" type="ORF">ZOSMA_189G00080</name>
</gene>
<comment type="caution">
    <text evidence="3">The sequence shown here is derived from an EMBL/GenBank/DDBJ whole genome shotgun (WGS) entry which is preliminary data.</text>
</comment>
<dbReference type="PANTHER" id="PTHR47661:SF3">
    <property type="entry name" value="PROTEIN CONTAINING PDZ DOMAIN, A K-BOX DOMAIN, AND A TPR REGION"/>
    <property type="match status" value="1"/>
</dbReference>
<organism evidence="3 4">
    <name type="scientific">Zostera marina</name>
    <name type="common">Eelgrass</name>
    <dbReference type="NCBI Taxonomy" id="29655"/>
    <lineage>
        <taxon>Eukaryota</taxon>
        <taxon>Viridiplantae</taxon>
        <taxon>Streptophyta</taxon>
        <taxon>Embryophyta</taxon>
        <taxon>Tracheophyta</taxon>
        <taxon>Spermatophyta</taxon>
        <taxon>Magnoliopsida</taxon>
        <taxon>Liliopsida</taxon>
        <taxon>Zosteraceae</taxon>
        <taxon>Zostera</taxon>
    </lineage>
</organism>
<dbReference type="InterPro" id="IPR001478">
    <property type="entry name" value="PDZ"/>
</dbReference>
<proteinExistence type="predicted"/>
<dbReference type="InterPro" id="IPR011990">
    <property type="entry name" value="TPR-like_helical_dom_sf"/>
</dbReference>
<dbReference type="SUPFAM" id="SSF48452">
    <property type="entry name" value="TPR-like"/>
    <property type="match status" value="1"/>
</dbReference>
<name>A0A0K9PS51_ZOSMR</name>
<dbReference type="OMA" id="NIACCFS"/>
<dbReference type="Gene3D" id="1.25.40.10">
    <property type="entry name" value="Tetratricopeptide repeat domain"/>
    <property type="match status" value="1"/>
</dbReference>
<dbReference type="PROSITE" id="PS50106">
    <property type="entry name" value="PDZ"/>
    <property type="match status" value="1"/>
</dbReference>
<keyword evidence="4" id="KW-1185">Reference proteome</keyword>
<evidence type="ECO:0000313" key="4">
    <source>
        <dbReference type="Proteomes" id="UP000036987"/>
    </source>
</evidence>
<dbReference type="Gene3D" id="2.30.42.10">
    <property type="match status" value="1"/>
</dbReference>